<dbReference type="InterPro" id="IPR032557">
    <property type="entry name" value="DUF4935"/>
</dbReference>
<protein>
    <recommendedName>
        <fullName evidence="1">DUF4935 domain-containing protein</fullName>
    </recommendedName>
</protein>
<evidence type="ECO:0000259" key="1">
    <source>
        <dbReference type="Pfam" id="PF16289"/>
    </source>
</evidence>
<keyword evidence="3" id="KW-1185">Reference proteome</keyword>
<feature type="domain" description="DUF4935" evidence="1">
    <location>
        <begin position="4"/>
        <end position="183"/>
    </location>
</feature>
<proteinExistence type="predicted"/>
<reference evidence="2 3" key="1">
    <citation type="submission" date="2019-10" db="EMBL/GenBank/DDBJ databases">
        <title>Isolation and characterization of Methanoculleus sp. Wushi-C6 from a hot spring well.</title>
        <authorList>
            <person name="Chen S.-C."/>
            <person name="Lan Z.-H."/>
            <person name="You Y.-T."/>
            <person name="Lai M.-C."/>
        </authorList>
    </citation>
    <scope>NUCLEOTIDE SEQUENCE [LARGE SCALE GENOMIC DNA]</scope>
    <source>
        <strain evidence="2 3">Wushi-C6</strain>
    </source>
</reference>
<dbReference type="RefSeq" id="WP_317065212.1">
    <property type="nucleotide sequence ID" value="NZ_WBKO01000002.1"/>
</dbReference>
<dbReference type="EMBL" id="WBKO01000002">
    <property type="protein sequence ID" value="MDV2482149.1"/>
    <property type="molecule type" value="Genomic_DNA"/>
</dbReference>
<evidence type="ECO:0000313" key="3">
    <source>
        <dbReference type="Proteomes" id="UP001281203"/>
    </source>
</evidence>
<dbReference type="Pfam" id="PF16289">
    <property type="entry name" value="PIN_12"/>
    <property type="match status" value="1"/>
</dbReference>
<gene>
    <name evidence="2" type="ORF">F8E02_09090</name>
</gene>
<sequence>MTVVCIDTNRFLELYGSNEDPQEIFLDVKAIAGNLVFPDIILDEFLRNRAKVLDRVADDVRKRETDEVRLPSVFRGNPNALALQRIGEEYNRAAGALYDDIQTMIAEPAADPVARAFMELSLDPAVRILHRTEELIDRAHRRKLLGNPPKSPGTDTIGDELIWETLLANLAEDLILVSRDRTYRYHTAYLVQEYRERTESRLTITERISDALKLVGRLPSPALVRLEGGEEVAGS</sequence>
<dbReference type="Proteomes" id="UP001281203">
    <property type="component" value="Unassembled WGS sequence"/>
</dbReference>
<comment type="caution">
    <text evidence="2">The sequence shown here is derived from an EMBL/GenBank/DDBJ whole genome shotgun (WGS) entry which is preliminary data.</text>
</comment>
<organism evidence="2 3">
    <name type="scientific">Methanoculleus caldifontis</name>
    <dbReference type="NCBI Taxonomy" id="2651577"/>
    <lineage>
        <taxon>Archaea</taxon>
        <taxon>Methanobacteriati</taxon>
        <taxon>Methanobacteriota</taxon>
        <taxon>Stenosarchaea group</taxon>
        <taxon>Methanomicrobia</taxon>
        <taxon>Methanomicrobiales</taxon>
        <taxon>Methanomicrobiaceae</taxon>
        <taxon>Methanoculleus</taxon>
    </lineage>
</organism>
<name>A0ABU3X260_9EURY</name>
<evidence type="ECO:0000313" key="2">
    <source>
        <dbReference type="EMBL" id="MDV2482149.1"/>
    </source>
</evidence>
<accession>A0ABU3X260</accession>